<dbReference type="Proteomes" id="UP000248161">
    <property type="component" value="Unassembled WGS sequence"/>
</dbReference>
<dbReference type="HAMAP" id="MF_00045">
    <property type="entry name" value="Oligoribonuclease"/>
    <property type="match status" value="1"/>
</dbReference>
<keyword evidence="3" id="KW-0378">Hydrolase</keyword>
<dbReference type="EMBL" id="PSPG01000007">
    <property type="protein sequence ID" value="PXF21579.1"/>
    <property type="molecule type" value="Genomic_DNA"/>
</dbReference>
<proteinExistence type="inferred from homology"/>
<reference evidence="6 7" key="1">
    <citation type="journal article" date="2015" name="Nat. Commun.">
        <title>Genomic and transcriptomic evidence for scavenging of diverse organic compounds by widespread deep-sea archaea.</title>
        <authorList>
            <person name="Li M."/>
            <person name="Baker B.J."/>
            <person name="Anantharaman K."/>
            <person name="Jain S."/>
            <person name="Breier J.A."/>
            <person name="Dick G.J."/>
        </authorList>
    </citation>
    <scope>NUCLEOTIDE SEQUENCE [LARGE SCALE GENOMIC DNA]</scope>
    <source>
        <strain evidence="6">Cayman_51_deep</strain>
    </source>
</reference>
<evidence type="ECO:0000313" key="7">
    <source>
        <dbReference type="Proteomes" id="UP000248161"/>
    </source>
</evidence>
<protein>
    <submittedName>
        <fullName evidence="6">Oligoribonuclease</fullName>
    </submittedName>
</protein>
<accession>A0A2V3HS12</accession>
<organism evidence="6 7">
    <name type="scientific">Candidatus Thalassarchaeum betae</name>
    <dbReference type="NCBI Taxonomy" id="2599289"/>
    <lineage>
        <taxon>Archaea</taxon>
        <taxon>Methanobacteriati</taxon>
        <taxon>Thermoplasmatota</taxon>
        <taxon>Candidatus Poseidoniia</taxon>
        <taxon>Candidatus Poseidoniales</taxon>
        <taxon>Candidatus Thalassarchaeaceae</taxon>
        <taxon>Candidatus Thalassarchaeum</taxon>
    </lineage>
</organism>
<dbReference type="InterPro" id="IPR036397">
    <property type="entry name" value="RNaseH_sf"/>
</dbReference>
<evidence type="ECO:0000256" key="4">
    <source>
        <dbReference type="ARBA" id="ARBA00022839"/>
    </source>
</evidence>
<dbReference type="PANTHER" id="PTHR11046:SF0">
    <property type="entry name" value="OLIGORIBONUCLEASE, MITOCHONDRIAL"/>
    <property type="match status" value="1"/>
</dbReference>
<gene>
    <name evidence="6" type="ORF">CXX69_03930</name>
</gene>
<dbReference type="AlphaFoldDB" id="A0A2V3HS12"/>
<dbReference type="PANTHER" id="PTHR11046">
    <property type="entry name" value="OLIGORIBONUCLEASE, MITOCHONDRIAL"/>
    <property type="match status" value="1"/>
</dbReference>
<evidence type="ECO:0000259" key="5">
    <source>
        <dbReference type="SMART" id="SM00479"/>
    </source>
</evidence>
<comment type="caution">
    <text evidence="6">The sequence shown here is derived from an EMBL/GenBank/DDBJ whole genome shotgun (WGS) entry which is preliminary data.</text>
</comment>
<evidence type="ECO:0000256" key="2">
    <source>
        <dbReference type="ARBA" id="ARBA00022722"/>
    </source>
</evidence>
<dbReference type="CDD" id="cd06135">
    <property type="entry name" value="Orn"/>
    <property type="match status" value="1"/>
</dbReference>
<keyword evidence="2" id="KW-0540">Nuclease</keyword>
<dbReference type="SMART" id="SM00479">
    <property type="entry name" value="EXOIII"/>
    <property type="match status" value="1"/>
</dbReference>
<dbReference type="Gene3D" id="3.30.420.10">
    <property type="entry name" value="Ribonuclease H-like superfamily/Ribonuclease H"/>
    <property type="match status" value="1"/>
</dbReference>
<dbReference type="InterPro" id="IPR013520">
    <property type="entry name" value="Ribonucl_H"/>
</dbReference>
<dbReference type="FunFam" id="3.30.420.10:FF:000003">
    <property type="entry name" value="Oligoribonuclease"/>
    <property type="match status" value="1"/>
</dbReference>
<dbReference type="GO" id="GO:0003676">
    <property type="term" value="F:nucleic acid binding"/>
    <property type="evidence" value="ECO:0007669"/>
    <property type="project" value="InterPro"/>
</dbReference>
<feature type="domain" description="Exonuclease" evidence="5">
    <location>
        <begin position="5"/>
        <end position="177"/>
    </location>
</feature>
<evidence type="ECO:0000256" key="3">
    <source>
        <dbReference type="ARBA" id="ARBA00022801"/>
    </source>
</evidence>
<dbReference type="SUPFAM" id="SSF53098">
    <property type="entry name" value="Ribonuclease H-like"/>
    <property type="match status" value="1"/>
</dbReference>
<name>A0A2V3HS12_9ARCH</name>
<dbReference type="InterPro" id="IPR012337">
    <property type="entry name" value="RNaseH-like_sf"/>
</dbReference>
<sequence length="181" mass="20720">MVDERLVWIDLEMTGLEPEENTIIEIATIVTEGDLTVVAEGPAIAIAQPEEELAKMDEWNLTHHTENGLLDRVRNDGMPMAEAEALTLEFLHDHCIAGVPPLCGNTISHDRRFLRRYMPELHAFFHYRSVDVTSIKQLVDRWYPDLPRATKPAGHRALDDIRGSIAELEHYREHVFRDQSS</sequence>
<dbReference type="InterPro" id="IPR022894">
    <property type="entry name" value="Oligoribonuclease"/>
</dbReference>
<keyword evidence="4" id="KW-0269">Exonuclease</keyword>
<dbReference type="Pfam" id="PF00929">
    <property type="entry name" value="RNase_T"/>
    <property type="match status" value="1"/>
</dbReference>
<evidence type="ECO:0000256" key="1">
    <source>
        <dbReference type="ARBA" id="ARBA00009921"/>
    </source>
</evidence>
<dbReference type="GO" id="GO:0000175">
    <property type="term" value="F:3'-5'-RNA exonuclease activity"/>
    <property type="evidence" value="ECO:0007669"/>
    <property type="project" value="InterPro"/>
</dbReference>
<evidence type="ECO:0000313" key="6">
    <source>
        <dbReference type="EMBL" id="PXF21579.1"/>
    </source>
</evidence>
<comment type="similarity">
    <text evidence="1">Belongs to the oligoribonuclease family.</text>
</comment>
<dbReference type="NCBIfam" id="NF003765">
    <property type="entry name" value="PRK05359.1"/>
    <property type="match status" value="1"/>
</dbReference>